<reference evidence="3 4" key="1">
    <citation type="journal article" date="2018" name="G3 (Bethesda)">
        <title>Phylogenetic and Phylogenomic Definition of Rhizopus Species.</title>
        <authorList>
            <person name="Gryganskyi A.P."/>
            <person name="Golan J."/>
            <person name="Dolatabadi S."/>
            <person name="Mondo S."/>
            <person name="Robb S."/>
            <person name="Idnurm A."/>
            <person name="Muszewska A."/>
            <person name="Steczkiewicz K."/>
            <person name="Masonjones S."/>
            <person name="Liao H.L."/>
            <person name="Gajdeczka M.T."/>
            <person name="Anike F."/>
            <person name="Vuek A."/>
            <person name="Anishchenko I.M."/>
            <person name="Voigt K."/>
            <person name="de Hoog G.S."/>
            <person name="Smith M.E."/>
            <person name="Heitman J."/>
            <person name="Vilgalys R."/>
            <person name="Stajich J.E."/>
        </authorList>
    </citation>
    <scope>NUCLEOTIDE SEQUENCE [LARGE SCALE GENOMIC DNA]</scope>
    <source>
        <strain evidence="3 4">LSU 92-RS-03</strain>
    </source>
</reference>
<feature type="region of interest" description="Disordered" evidence="1">
    <location>
        <begin position="288"/>
        <end position="308"/>
    </location>
</feature>
<feature type="compositionally biased region" description="Basic and acidic residues" evidence="1">
    <location>
        <begin position="28"/>
        <end position="43"/>
    </location>
</feature>
<feature type="region of interest" description="Disordered" evidence="1">
    <location>
        <begin position="20"/>
        <end position="65"/>
    </location>
</feature>
<proteinExistence type="predicted"/>
<feature type="compositionally biased region" description="Acidic residues" evidence="1">
    <location>
        <begin position="53"/>
        <end position="65"/>
    </location>
</feature>
<dbReference type="Pfam" id="PF13926">
    <property type="entry name" value="DUF4211"/>
    <property type="match status" value="1"/>
</dbReference>
<dbReference type="AlphaFoldDB" id="A0A367KK88"/>
<comment type="caution">
    <text evidence="3">The sequence shown here is derived from an EMBL/GenBank/DDBJ whole genome shotgun (WGS) entry which is preliminary data.</text>
</comment>
<gene>
    <name evidence="3" type="ORF">CU098_010430</name>
</gene>
<sequence>MKEHAVNKYHATLKHLKNRKSKLAQYEKGQKGPIDDYATKDSDMGIDSVSGFDSEEEESEEESDFVVDDDMIDGEKTAVQEAMMELPPEFSKGRVLSFKRQLEIYIEYLVRLVLNPVFDSSTSTRYDLAKKAVMKRIQGYKDSIVTSDVWLSSFKSTVDKYSKWVQTKDIVYDYAMKCEACRSNKPAGVKIILSDINDEQDSTVLYLGTECCKKGEMYHYFKHFASHMFAKVKTIVEEMRNLGIQDPGSIHIQMLATGYIKMLTKEVRNSFNVTIRLYNLKGHKSRIEDSSSSEDISSIEDTNSSEYQ</sequence>
<organism evidence="3 4">
    <name type="scientific">Rhizopus stolonifer</name>
    <name type="common">Rhizopus nigricans</name>
    <dbReference type="NCBI Taxonomy" id="4846"/>
    <lineage>
        <taxon>Eukaryota</taxon>
        <taxon>Fungi</taxon>
        <taxon>Fungi incertae sedis</taxon>
        <taxon>Mucoromycota</taxon>
        <taxon>Mucoromycotina</taxon>
        <taxon>Mucoromycetes</taxon>
        <taxon>Mucorales</taxon>
        <taxon>Mucorineae</taxon>
        <taxon>Rhizopodaceae</taxon>
        <taxon>Rhizopus</taxon>
    </lineage>
</organism>
<protein>
    <recommendedName>
        <fullName evidence="2">DUF4211 domain-containing protein</fullName>
    </recommendedName>
</protein>
<keyword evidence="4" id="KW-1185">Reference proteome</keyword>
<evidence type="ECO:0000313" key="3">
    <source>
        <dbReference type="EMBL" id="RCI02569.1"/>
    </source>
</evidence>
<dbReference type="InterPro" id="IPR025451">
    <property type="entry name" value="DUF4211"/>
</dbReference>
<dbReference type="Proteomes" id="UP000253551">
    <property type="component" value="Unassembled WGS sequence"/>
</dbReference>
<dbReference type="EMBL" id="PJQM01001342">
    <property type="protein sequence ID" value="RCI02569.1"/>
    <property type="molecule type" value="Genomic_DNA"/>
</dbReference>
<accession>A0A367KK88</accession>
<evidence type="ECO:0000256" key="1">
    <source>
        <dbReference type="SAM" id="MobiDB-lite"/>
    </source>
</evidence>
<feature type="domain" description="DUF4211" evidence="2">
    <location>
        <begin position="64"/>
        <end position="194"/>
    </location>
</feature>
<evidence type="ECO:0000259" key="2">
    <source>
        <dbReference type="Pfam" id="PF13926"/>
    </source>
</evidence>
<name>A0A367KK88_RHIST</name>
<evidence type="ECO:0000313" key="4">
    <source>
        <dbReference type="Proteomes" id="UP000253551"/>
    </source>
</evidence>
<dbReference type="OrthoDB" id="21499at2759"/>
<feature type="compositionally biased region" description="Low complexity" evidence="1">
    <location>
        <begin position="293"/>
        <end position="308"/>
    </location>
</feature>